<feature type="transmembrane region" description="Helical" evidence="1">
    <location>
        <begin position="129"/>
        <end position="150"/>
    </location>
</feature>
<keyword evidence="1" id="KW-0812">Transmembrane</keyword>
<sequence>MLAWIYKHRIRIILNLIAWGLILNASYHNMLRYQPEPGMERAFLWHAALYNLLFISASSINTFWLMPAYFVTRRYRVYFPALLALVVTSTMVVSRYNVWILQHFKDVTDGDLSSIAVSMRGRHMSWSDYYLNVFPAIFLVLLMFSIGFLMQQYFRVRVQQEAIGRQQMASELSLLKSQVNPHFLFNVLNSIYALSLKKSDQTPAVVLQLSDILRYMLYETKQEKVPLAKELEMIENYLDIERIRIEQHQQITLNVVTDSEACVIAPMLLLPFVENTVKHGIDSMSEHAFAHIDIEVKQGVLRFYSRNNFKTGGPERAGGIGLENVRKRLALLYPGKHELDIRNENTIFTVTLNLILN</sequence>
<keyword evidence="3" id="KW-0808">Transferase</keyword>
<protein>
    <submittedName>
        <fullName evidence="3">Histidine kinase</fullName>
    </submittedName>
</protein>
<keyword evidence="1" id="KW-0472">Membrane</keyword>
<dbReference type="RefSeq" id="WP_106521978.1">
    <property type="nucleotide sequence ID" value="NZ_PYGD01000001.1"/>
</dbReference>
<gene>
    <name evidence="3" type="ORF">B0I18_1011486</name>
</gene>
<dbReference type="AlphaFoldDB" id="A0A2P8DDN0"/>
<dbReference type="GO" id="GO:0016020">
    <property type="term" value="C:membrane"/>
    <property type="evidence" value="ECO:0007669"/>
    <property type="project" value="InterPro"/>
</dbReference>
<dbReference type="InterPro" id="IPR050640">
    <property type="entry name" value="Bact_2-comp_sensor_kinase"/>
</dbReference>
<evidence type="ECO:0000313" key="4">
    <source>
        <dbReference type="Proteomes" id="UP000240572"/>
    </source>
</evidence>
<feature type="transmembrane region" description="Helical" evidence="1">
    <location>
        <begin position="12"/>
        <end position="31"/>
    </location>
</feature>
<dbReference type="PANTHER" id="PTHR34220:SF7">
    <property type="entry name" value="SENSOR HISTIDINE KINASE YPDA"/>
    <property type="match status" value="1"/>
</dbReference>
<evidence type="ECO:0000313" key="3">
    <source>
        <dbReference type="EMBL" id="PSK95318.1"/>
    </source>
</evidence>
<feature type="domain" description="Signal transduction histidine kinase internal region" evidence="2">
    <location>
        <begin position="171"/>
        <end position="247"/>
    </location>
</feature>
<keyword evidence="3" id="KW-0418">Kinase</keyword>
<keyword evidence="1" id="KW-1133">Transmembrane helix</keyword>
<evidence type="ECO:0000259" key="2">
    <source>
        <dbReference type="Pfam" id="PF06580"/>
    </source>
</evidence>
<comment type="caution">
    <text evidence="3">The sequence shown here is derived from an EMBL/GenBank/DDBJ whole genome shotgun (WGS) entry which is preliminary data.</text>
</comment>
<evidence type="ECO:0000256" key="1">
    <source>
        <dbReference type="SAM" id="Phobius"/>
    </source>
</evidence>
<dbReference type="OrthoDB" id="9792992at2"/>
<proteinExistence type="predicted"/>
<dbReference type="PANTHER" id="PTHR34220">
    <property type="entry name" value="SENSOR HISTIDINE KINASE YPDA"/>
    <property type="match status" value="1"/>
</dbReference>
<dbReference type="InterPro" id="IPR036890">
    <property type="entry name" value="HATPase_C_sf"/>
</dbReference>
<dbReference type="Proteomes" id="UP000240572">
    <property type="component" value="Unassembled WGS sequence"/>
</dbReference>
<feature type="transmembrane region" description="Helical" evidence="1">
    <location>
        <begin position="43"/>
        <end position="65"/>
    </location>
</feature>
<dbReference type="Pfam" id="PF06580">
    <property type="entry name" value="His_kinase"/>
    <property type="match status" value="1"/>
</dbReference>
<reference evidence="3 4" key="1">
    <citation type="submission" date="2018-03" db="EMBL/GenBank/DDBJ databases">
        <title>Genomic Encyclopedia of Type Strains, Phase III (KMG-III): the genomes of soil and plant-associated and newly described type strains.</title>
        <authorList>
            <person name="Whitman W."/>
        </authorList>
    </citation>
    <scope>NUCLEOTIDE SEQUENCE [LARGE SCALE GENOMIC DNA]</scope>
    <source>
        <strain evidence="3 4">CGMCC 1.12700</strain>
    </source>
</reference>
<accession>A0A2P8DDN0</accession>
<keyword evidence="4" id="KW-1185">Reference proteome</keyword>
<feature type="transmembrane region" description="Helical" evidence="1">
    <location>
        <begin position="77"/>
        <end position="96"/>
    </location>
</feature>
<dbReference type="EMBL" id="PYGD01000001">
    <property type="protein sequence ID" value="PSK95318.1"/>
    <property type="molecule type" value="Genomic_DNA"/>
</dbReference>
<dbReference type="InterPro" id="IPR010559">
    <property type="entry name" value="Sig_transdc_His_kin_internal"/>
</dbReference>
<dbReference type="Gene3D" id="3.30.565.10">
    <property type="entry name" value="Histidine kinase-like ATPase, C-terminal domain"/>
    <property type="match status" value="1"/>
</dbReference>
<name>A0A2P8DDN0_9BACT</name>
<organism evidence="3 4">
    <name type="scientific">Taibaiella chishuiensis</name>
    <dbReference type="NCBI Taxonomy" id="1434707"/>
    <lineage>
        <taxon>Bacteria</taxon>
        <taxon>Pseudomonadati</taxon>
        <taxon>Bacteroidota</taxon>
        <taxon>Chitinophagia</taxon>
        <taxon>Chitinophagales</taxon>
        <taxon>Chitinophagaceae</taxon>
        <taxon>Taibaiella</taxon>
    </lineage>
</organism>
<dbReference type="GO" id="GO:0000155">
    <property type="term" value="F:phosphorelay sensor kinase activity"/>
    <property type="evidence" value="ECO:0007669"/>
    <property type="project" value="InterPro"/>
</dbReference>